<dbReference type="PANTHER" id="PTHR43685:SF2">
    <property type="entry name" value="GLYCOSYLTRANSFERASE 2-LIKE DOMAIN-CONTAINING PROTEIN"/>
    <property type="match status" value="1"/>
</dbReference>
<evidence type="ECO:0000259" key="1">
    <source>
        <dbReference type="Pfam" id="PF00535"/>
    </source>
</evidence>
<dbReference type="EMBL" id="AB453015">
    <property type="protein sequence ID" value="BAG11837.1"/>
    <property type="molecule type" value="Genomic_DNA"/>
</dbReference>
<keyword evidence="3" id="KW-0808">Transferase</keyword>
<sequence>MIVKTISVVIPCFNCIQTIDKALQSVYDQDYKFIEIVCVDDCSTDNTYEHIKTNHPFVKLVKNDINLGPAASRNKGVRFCSGEFVAFLDADDIWFPNKTNIQIELMDKYGLDFIGASFTINTNDNPSTVSQFEIINLYNLAFKNYFPTPSVIMKRNLVCFNELQRFSEDYDLWLRLAKDKCIMGYVKTPLISLGKPSYGHSGLSSNLIKMQLGEISSINKNLKGKWICFFAISWSFIKFIRRLCVVFIRKL</sequence>
<feature type="domain" description="Glycosyltransferase 2-like" evidence="1">
    <location>
        <begin position="7"/>
        <end position="131"/>
    </location>
</feature>
<dbReference type="SUPFAM" id="SSF53448">
    <property type="entry name" value="Nucleotide-diphospho-sugar transferases"/>
    <property type="match status" value="1"/>
</dbReference>
<proteinExistence type="predicted"/>
<dbReference type="Pfam" id="PF00535">
    <property type="entry name" value="Glycos_transf_2"/>
    <property type="match status" value="1"/>
</dbReference>
<name>B1B4J8_ECOLX</name>
<dbReference type="GO" id="GO:0016740">
    <property type="term" value="F:transferase activity"/>
    <property type="evidence" value="ECO:0007669"/>
    <property type="project" value="UniProtKB-KW"/>
</dbReference>
<dbReference type="InterPro" id="IPR029044">
    <property type="entry name" value="Nucleotide-diphossugar_trans"/>
</dbReference>
<gene>
    <name evidence="2" type="primary">wbgP</name>
</gene>
<evidence type="ECO:0000313" key="2">
    <source>
        <dbReference type="EMBL" id="BAG11837.1"/>
    </source>
</evidence>
<reference evidence="2" key="2">
    <citation type="submission" date="2008-08" db="EMBL/GenBank/DDBJ databases">
        <title>The Emergence and Radiations of a Pathogen: High Resolution, Pan-Chromosomal Analysis of the Evolution of Escherichia coli O157:H7 and O157:H-.</title>
        <authorList>
            <person name="Leopold S.R."/>
            <person name="Magrini V.J."/>
            <person name="Holt N.J."/>
            <person name="Shaikh N."/>
            <person name="Mardis E.R."/>
            <person name="Cagno J.R."/>
            <person name="Ogura Y."/>
            <person name="Iguchi A."/>
            <person name="Hayashi T."/>
            <person name="Mellmann A."/>
            <person name="Karch H."/>
            <person name="Besser T.E."/>
            <person name="Sawyer S.A."/>
            <person name="Whittam T.S."/>
            <person name="Tarr P.I."/>
        </authorList>
    </citation>
    <scope>NUCLEOTIDE SEQUENCE</scope>
    <source>
        <strain evidence="2">TB182A</strain>
    </source>
</reference>
<dbReference type="InterPro" id="IPR001173">
    <property type="entry name" value="Glyco_trans_2-like"/>
</dbReference>
<dbReference type="AlphaFoldDB" id="B1B4J8"/>
<accession>B1B4J8</accession>
<protein>
    <submittedName>
        <fullName evidence="2 3">Glycosyltransferase</fullName>
    </submittedName>
</protein>
<dbReference type="Gene3D" id="3.90.550.10">
    <property type="entry name" value="Spore Coat Polysaccharide Biosynthesis Protein SpsA, Chain A"/>
    <property type="match status" value="1"/>
</dbReference>
<organism evidence="2">
    <name type="scientific">Escherichia coli O55:H7</name>
    <dbReference type="NCBI Taxonomy" id="244320"/>
    <lineage>
        <taxon>Bacteria</taxon>
        <taxon>Pseudomonadati</taxon>
        <taxon>Pseudomonadota</taxon>
        <taxon>Gammaproteobacteria</taxon>
        <taxon>Enterobacterales</taxon>
        <taxon>Enterobacteriaceae</taxon>
        <taxon>Escherichia</taxon>
    </lineage>
</organism>
<evidence type="ECO:0000313" key="3">
    <source>
        <dbReference type="EMBL" id="BAG11895.1"/>
    </source>
</evidence>
<dbReference type="PANTHER" id="PTHR43685">
    <property type="entry name" value="GLYCOSYLTRANSFERASE"/>
    <property type="match status" value="1"/>
</dbReference>
<dbReference type="InterPro" id="IPR050834">
    <property type="entry name" value="Glycosyltransf_2"/>
</dbReference>
<dbReference type="EMBL" id="AB353132">
    <property type="protein sequence ID" value="BAG11895.1"/>
    <property type="molecule type" value="Genomic_DNA"/>
</dbReference>
<reference evidence="3" key="1">
    <citation type="journal article" date="2008" name="Microbiology (Mosc.)">
        <title>Genomic comparison of the O-antigen biosynthesis gene clusters of Escherichia coli O55 strains belonging to three distinct lineages.</title>
        <authorList>
            <person name="Iguchi A."/>
            <person name="Ooka T."/>
            <person name="Ogura Y."/>
            <person name="Asadulghani"/>
            <person name="Nakayama K."/>
            <person name="Frankel G."/>
            <person name="Hayashi T."/>
        </authorList>
    </citation>
    <scope>NUCLEOTIDE SEQUENCE</scope>
    <source>
        <strain evidence="3">WC416</strain>
    </source>
</reference>
<dbReference type="CAZy" id="GT2">
    <property type="family name" value="Glycosyltransferase Family 2"/>
</dbReference>